<dbReference type="AlphaFoldDB" id="A0AAW2QW40"/>
<reference evidence="1" key="1">
    <citation type="submission" date="2020-06" db="EMBL/GenBank/DDBJ databases">
        <authorList>
            <person name="Li T."/>
            <person name="Hu X."/>
            <person name="Zhang T."/>
            <person name="Song X."/>
            <person name="Zhang H."/>
            <person name="Dai N."/>
            <person name="Sheng W."/>
            <person name="Hou X."/>
            <person name="Wei L."/>
        </authorList>
    </citation>
    <scope>NUCLEOTIDE SEQUENCE</scope>
    <source>
        <strain evidence="1">KEN8</strain>
        <tissue evidence="1">Leaf</tissue>
    </source>
</reference>
<proteinExistence type="predicted"/>
<dbReference type="PANTHER" id="PTHR37610">
    <property type="entry name" value="CCHC-TYPE DOMAIN-CONTAINING PROTEIN"/>
    <property type="match status" value="1"/>
</dbReference>
<reference evidence="1" key="2">
    <citation type="journal article" date="2024" name="Plant">
        <title>Genomic evolution and insights into agronomic trait innovations of Sesamum species.</title>
        <authorList>
            <person name="Miao H."/>
            <person name="Wang L."/>
            <person name="Qu L."/>
            <person name="Liu H."/>
            <person name="Sun Y."/>
            <person name="Le M."/>
            <person name="Wang Q."/>
            <person name="Wei S."/>
            <person name="Zheng Y."/>
            <person name="Lin W."/>
            <person name="Duan Y."/>
            <person name="Cao H."/>
            <person name="Xiong S."/>
            <person name="Wang X."/>
            <person name="Wei L."/>
            <person name="Li C."/>
            <person name="Ma Q."/>
            <person name="Ju M."/>
            <person name="Zhao R."/>
            <person name="Li G."/>
            <person name="Mu C."/>
            <person name="Tian Q."/>
            <person name="Mei H."/>
            <person name="Zhang T."/>
            <person name="Gao T."/>
            <person name="Zhang H."/>
        </authorList>
    </citation>
    <scope>NUCLEOTIDE SEQUENCE</scope>
    <source>
        <strain evidence="1">KEN8</strain>
    </source>
</reference>
<evidence type="ECO:0008006" key="2">
    <source>
        <dbReference type="Google" id="ProtNLM"/>
    </source>
</evidence>
<dbReference type="EMBL" id="JACGWM010000005">
    <property type="protein sequence ID" value="KAL0371983.1"/>
    <property type="molecule type" value="Genomic_DNA"/>
</dbReference>
<comment type="caution">
    <text evidence="1">The sequence shown here is derived from an EMBL/GenBank/DDBJ whole genome shotgun (WGS) entry which is preliminary data.</text>
</comment>
<organism evidence="1">
    <name type="scientific">Sesamum calycinum</name>
    <dbReference type="NCBI Taxonomy" id="2727403"/>
    <lineage>
        <taxon>Eukaryota</taxon>
        <taxon>Viridiplantae</taxon>
        <taxon>Streptophyta</taxon>
        <taxon>Embryophyta</taxon>
        <taxon>Tracheophyta</taxon>
        <taxon>Spermatophyta</taxon>
        <taxon>Magnoliopsida</taxon>
        <taxon>eudicotyledons</taxon>
        <taxon>Gunneridae</taxon>
        <taxon>Pentapetalae</taxon>
        <taxon>asterids</taxon>
        <taxon>lamiids</taxon>
        <taxon>Lamiales</taxon>
        <taxon>Pedaliaceae</taxon>
        <taxon>Sesamum</taxon>
    </lineage>
</organism>
<gene>
    <name evidence="1" type="ORF">Scaly_0879900</name>
</gene>
<dbReference type="PANTHER" id="PTHR37610:SF92">
    <property type="entry name" value="RETROTRANSPOSON COPIA-LIKE N-TERMINAL DOMAIN-CONTAINING PROTEIN"/>
    <property type="match status" value="1"/>
</dbReference>
<name>A0AAW2QW40_9LAMI</name>
<evidence type="ECO:0000313" key="1">
    <source>
        <dbReference type="EMBL" id="KAL0371983.1"/>
    </source>
</evidence>
<accession>A0AAW2QW40</accession>
<protein>
    <recommendedName>
        <fullName evidence="2">UBN2_3 domain-containing protein</fullName>
    </recommendedName>
</protein>
<sequence length="117" mass="13571">MKGRGKLDHLIEAAPKPKEPNFATWDEEDSMIMSWLWKSMQPEIGGSYMFLTTAQEIWESVCQTYAKMKDAALMYEIKTKYHLVNKGIKMKCTKEAVMLKNSIEKDRIFEFIAGLNI</sequence>